<accession>A0ACB8J8D8</accession>
<name>A0ACB8J8D8_CITSI</name>
<sequence length="477" mass="53678">MENEQRINLDASEKSDESVCVRVRTESENNSDTAVELEPNSTAAVHGCSRGRGRGRRGNTNPVTSQKRDGGGRAVSDAWNHFKKVKLGEEVQAICNYCGVDGSTSLSNCSSESKWDMATVKLFVARMIVLHELPLAFVEYVGFYDLLKLLQPSIETISRNTIKAEILRLYDVEKKKTMGILEACESRIAITTNMWTASNKKKKGYMVITAHYIDSSWVLRSRIMRFIYVPAPHSAEICEIRLSMNAWLQSPIEGIKNMATRMIVKYEKYWDVIHGVLAVGTMLDPRRKMLLINFLFPKIYGEKAESEIERVRKLFVDLVHEYEVNHLSNSSGGVNGANSQAAAGGDSNMLDLDLDEMADEWALFRNENTQNTHSKSELELYLEEGTLPSTSQFDILSWWKNNQGKYLVLAKIARDFLAIPVSTVASESAFSTGGRHLSPHRSRLHPSTVEALVCTQNWFWLEQNLKDGIPEEAILSA</sequence>
<comment type="caution">
    <text evidence="1">The sequence shown here is derived from an EMBL/GenBank/DDBJ whole genome shotgun (WGS) entry which is preliminary data.</text>
</comment>
<organism evidence="1 2">
    <name type="scientific">Citrus sinensis</name>
    <name type="common">Sweet orange</name>
    <name type="synonym">Citrus aurantium var. sinensis</name>
    <dbReference type="NCBI Taxonomy" id="2711"/>
    <lineage>
        <taxon>Eukaryota</taxon>
        <taxon>Viridiplantae</taxon>
        <taxon>Streptophyta</taxon>
        <taxon>Embryophyta</taxon>
        <taxon>Tracheophyta</taxon>
        <taxon>Spermatophyta</taxon>
        <taxon>Magnoliopsida</taxon>
        <taxon>eudicotyledons</taxon>
        <taxon>Gunneridae</taxon>
        <taxon>Pentapetalae</taxon>
        <taxon>rosids</taxon>
        <taxon>malvids</taxon>
        <taxon>Sapindales</taxon>
        <taxon>Rutaceae</taxon>
        <taxon>Aurantioideae</taxon>
        <taxon>Citrus</taxon>
    </lineage>
</organism>
<proteinExistence type="predicted"/>
<reference evidence="2" key="1">
    <citation type="journal article" date="2023" name="Hortic. Res.">
        <title>A chromosome-level phased genome enabling allele-level studies in sweet orange: a case study on citrus Huanglongbing tolerance.</title>
        <authorList>
            <person name="Wu B."/>
            <person name="Yu Q."/>
            <person name="Deng Z."/>
            <person name="Duan Y."/>
            <person name="Luo F."/>
            <person name="Gmitter F. Jr."/>
        </authorList>
    </citation>
    <scope>NUCLEOTIDE SEQUENCE [LARGE SCALE GENOMIC DNA]</scope>
    <source>
        <strain evidence="2">cv. Valencia</strain>
    </source>
</reference>
<keyword evidence="2" id="KW-1185">Reference proteome</keyword>
<dbReference type="EMBL" id="CM039176">
    <property type="protein sequence ID" value="KAH9713715.1"/>
    <property type="molecule type" value="Genomic_DNA"/>
</dbReference>
<evidence type="ECO:0000313" key="2">
    <source>
        <dbReference type="Proteomes" id="UP000829398"/>
    </source>
</evidence>
<gene>
    <name evidence="1" type="ORF">KPL71_020438</name>
</gene>
<protein>
    <submittedName>
        <fullName evidence="1">BED-type domain-containing protein</fullName>
    </submittedName>
</protein>
<dbReference type="Proteomes" id="UP000829398">
    <property type="component" value="Chromosome 7"/>
</dbReference>
<evidence type="ECO:0000313" key="1">
    <source>
        <dbReference type="EMBL" id="KAH9713715.1"/>
    </source>
</evidence>